<dbReference type="Pfam" id="PF12146">
    <property type="entry name" value="Hydrolase_4"/>
    <property type="match status" value="1"/>
</dbReference>
<feature type="region of interest" description="Disordered" evidence="1">
    <location>
        <begin position="362"/>
        <end position="412"/>
    </location>
</feature>
<gene>
    <name evidence="3" type="ORF">Sango_0572900</name>
</gene>
<feature type="compositionally biased region" description="Polar residues" evidence="1">
    <location>
        <begin position="514"/>
        <end position="524"/>
    </location>
</feature>
<keyword evidence="4" id="KW-1185">Reference proteome</keyword>
<feature type="domain" description="Serine aminopeptidase S33" evidence="2">
    <location>
        <begin position="91"/>
        <end position="177"/>
    </location>
</feature>
<dbReference type="InterPro" id="IPR029058">
    <property type="entry name" value="AB_hydrolase_fold"/>
</dbReference>
<dbReference type="Gene3D" id="3.40.50.1820">
    <property type="entry name" value="alpha/beta hydrolase"/>
    <property type="match status" value="1"/>
</dbReference>
<evidence type="ECO:0000256" key="1">
    <source>
        <dbReference type="SAM" id="MobiDB-lite"/>
    </source>
</evidence>
<dbReference type="Proteomes" id="UP001289374">
    <property type="component" value="Unassembled WGS sequence"/>
</dbReference>
<name>A0AAE2C1K7_9LAMI</name>
<sequence>MEQLINFIIRPPRAEYDPKEDLLDEEFMLKGKWYHRKDLEVINSRGDVLQCSHYMPIICPEGTKLPCVIYCHGNRPSNINNHDASEAAIILLPSNITVFTLDFSGSGLSGGEHVTLGWNEKDDLKAVVDYLRADGNVSLIGLWGRSMGAVTSMMYGAEDPSIAGMVLDSPFSDLVDLMMELVDSYKVPLPKFTVKFAIHYMRRAIQKKAKFDIQDLNTIKVAKSCFVPVLFGHAIDDDFIQPHHSDNIFDAYVGDKNIIKFEGDHNSPRPQFYFDSVSIFFNNVLQPPEDDIVGSYFDFTNDDFSKGRWSTVHDEEFADELLDSPVEAYLLMKIENSCSAATSTEDTIKQLRFKRPMSTIVVPVDMSSNDNQPDSRVESRESDSHSSPSNMISFELSKGNGHGSHAPGLRDDNEYVEHPLNALAGFPINVEEEERMFTKAVIESLKDLEVRQTCVHKPSSSGDTDLPKSEQTLPNEKTDSFPAQSESLKTESVSTSVAVPFHTPLPNPDKVLSESPSKCSPTSGAEIQETCSHICSSTCNHSLPDNDTMNHSKDSLTVLKNPRGDAAAPRPTQEETSGLTSYKDTSSATPRPSSEVDMVDSTTVTVKVEKNTTSNVIDGWLRRWELFFRNR</sequence>
<feature type="compositionally biased region" description="Polar residues" evidence="1">
    <location>
        <begin position="458"/>
        <end position="497"/>
    </location>
</feature>
<accession>A0AAE2C1K7</accession>
<dbReference type="InterPro" id="IPR022742">
    <property type="entry name" value="Hydrolase_4"/>
</dbReference>
<evidence type="ECO:0000313" key="4">
    <source>
        <dbReference type="Proteomes" id="UP001289374"/>
    </source>
</evidence>
<proteinExistence type="predicted"/>
<feature type="compositionally biased region" description="Polar residues" evidence="1">
    <location>
        <begin position="574"/>
        <end position="592"/>
    </location>
</feature>
<comment type="caution">
    <text evidence="3">The sequence shown here is derived from an EMBL/GenBank/DDBJ whole genome shotgun (WGS) entry which is preliminary data.</text>
</comment>
<reference evidence="3" key="2">
    <citation type="journal article" date="2024" name="Plant">
        <title>Genomic evolution and insights into agronomic trait innovations of Sesamum species.</title>
        <authorList>
            <person name="Miao H."/>
            <person name="Wang L."/>
            <person name="Qu L."/>
            <person name="Liu H."/>
            <person name="Sun Y."/>
            <person name="Le M."/>
            <person name="Wang Q."/>
            <person name="Wei S."/>
            <person name="Zheng Y."/>
            <person name="Lin W."/>
            <person name="Duan Y."/>
            <person name="Cao H."/>
            <person name="Xiong S."/>
            <person name="Wang X."/>
            <person name="Wei L."/>
            <person name="Li C."/>
            <person name="Ma Q."/>
            <person name="Ju M."/>
            <person name="Zhao R."/>
            <person name="Li G."/>
            <person name="Mu C."/>
            <person name="Tian Q."/>
            <person name="Mei H."/>
            <person name="Zhang T."/>
            <person name="Gao T."/>
            <person name="Zhang H."/>
        </authorList>
    </citation>
    <scope>NUCLEOTIDE SEQUENCE</scope>
    <source>
        <strain evidence="3">K16</strain>
    </source>
</reference>
<protein>
    <recommendedName>
        <fullName evidence="2">Serine aminopeptidase S33 domain-containing protein</fullName>
    </recommendedName>
</protein>
<reference evidence="3" key="1">
    <citation type="submission" date="2020-06" db="EMBL/GenBank/DDBJ databases">
        <authorList>
            <person name="Li T."/>
            <person name="Hu X."/>
            <person name="Zhang T."/>
            <person name="Song X."/>
            <person name="Zhang H."/>
            <person name="Dai N."/>
            <person name="Sheng W."/>
            <person name="Hou X."/>
            <person name="Wei L."/>
        </authorList>
    </citation>
    <scope>NUCLEOTIDE SEQUENCE</scope>
    <source>
        <strain evidence="3">K16</strain>
        <tissue evidence="3">Leaf</tissue>
    </source>
</reference>
<dbReference type="AlphaFoldDB" id="A0AAE2C1K7"/>
<feature type="region of interest" description="Disordered" evidence="1">
    <location>
        <begin position="550"/>
        <end position="600"/>
    </location>
</feature>
<dbReference type="InterPro" id="IPR052920">
    <property type="entry name" value="DNA-binding_regulatory"/>
</dbReference>
<organism evidence="3 4">
    <name type="scientific">Sesamum angolense</name>
    <dbReference type="NCBI Taxonomy" id="2727404"/>
    <lineage>
        <taxon>Eukaryota</taxon>
        <taxon>Viridiplantae</taxon>
        <taxon>Streptophyta</taxon>
        <taxon>Embryophyta</taxon>
        <taxon>Tracheophyta</taxon>
        <taxon>Spermatophyta</taxon>
        <taxon>Magnoliopsida</taxon>
        <taxon>eudicotyledons</taxon>
        <taxon>Gunneridae</taxon>
        <taxon>Pentapetalae</taxon>
        <taxon>asterids</taxon>
        <taxon>lamiids</taxon>
        <taxon>Lamiales</taxon>
        <taxon>Pedaliaceae</taxon>
        <taxon>Sesamum</taxon>
    </lineage>
</organism>
<feature type="compositionally biased region" description="Basic and acidic residues" evidence="1">
    <location>
        <begin position="373"/>
        <end position="384"/>
    </location>
</feature>
<feature type="region of interest" description="Disordered" evidence="1">
    <location>
        <begin position="453"/>
        <end position="524"/>
    </location>
</feature>
<evidence type="ECO:0000259" key="2">
    <source>
        <dbReference type="Pfam" id="PF12146"/>
    </source>
</evidence>
<dbReference type="EMBL" id="JACGWL010000003">
    <property type="protein sequence ID" value="KAK4405664.1"/>
    <property type="molecule type" value="Genomic_DNA"/>
</dbReference>
<dbReference type="PANTHER" id="PTHR43358:SF4">
    <property type="entry name" value="ALPHA_BETA HYDROLASE FOLD-1 DOMAIN-CONTAINING PROTEIN"/>
    <property type="match status" value="1"/>
</dbReference>
<dbReference type="SUPFAM" id="SSF53474">
    <property type="entry name" value="alpha/beta-Hydrolases"/>
    <property type="match status" value="1"/>
</dbReference>
<evidence type="ECO:0000313" key="3">
    <source>
        <dbReference type="EMBL" id="KAK4405664.1"/>
    </source>
</evidence>
<dbReference type="PANTHER" id="PTHR43358">
    <property type="entry name" value="ALPHA/BETA-HYDROLASE"/>
    <property type="match status" value="1"/>
</dbReference>